<keyword evidence="3" id="KW-1185">Reference proteome</keyword>
<reference evidence="2 3" key="1">
    <citation type="submission" date="2018-12" db="EMBL/GenBank/DDBJ databases">
        <title>Complete genome sequence of Flaviflexus salsibiostraticola KCTC 33148.</title>
        <authorList>
            <person name="Bae J.-W."/>
        </authorList>
    </citation>
    <scope>NUCLEOTIDE SEQUENCE [LARGE SCALE GENOMIC DNA]</scope>
    <source>
        <strain evidence="2 3">KCTC 33148</strain>
    </source>
</reference>
<proteinExistence type="predicted"/>
<evidence type="ECO:0000313" key="2">
    <source>
        <dbReference type="EMBL" id="AZN30634.1"/>
    </source>
</evidence>
<dbReference type="AlphaFoldDB" id="A0A3Q8WUJ5"/>
<gene>
    <name evidence="2" type="ORF">EJO69_10230</name>
</gene>
<feature type="domain" description="NAD-dependent epimerase/dehydratase" evidence="1">
    <location>
        <begin position="3"/>
        <end position="204"/>
    </location>
</feature>
<dbReference type="Gene3D" id="3.40.50.720">
    <property type="entry name" value="NAD(P)-binding Rossmann-like Domain"/>
    <property type="match status" value="1"/>
</dbReference>
<dbReference type="InterPro" id="IPR001509">
    <property type="entry name" value="Epimerase_deHydtase"/>
</dbReference>
<dbReference type="InterPro" id="IPR036291">
    <property type="entry name" value="NAD(P)-bd_dom_sf"/>
</dbReference>
<evidence type="ECO:0000259" key="1">
    <source>
        <dbReference type="Pfam" id="PF01370"/>
    </source>
</evidence>
<dbReference type="OrthoDB" id="7941246at2"/>
<protein>
    <submittedName>
        <fullName evidence="2">Epimerase</fullName>
    </submittedName>
</protein>
<dbReference type="KEGG" id="fsl:EJO69_10230"/>
<evidence type="ECO:0000313" key="3">
    <source>
        <dbReference type="Proteomes" id="UP000270021"/>
    </source>
</evidence>
<dbReference type="EMBL" id="CP034438">
    <property type="protein sequence ID" value="AZN30634.1"/>
    <property type="molecule type" value="Genomic_DNA"/>
</dbReference>
<accession>A0A3Q8WUJ5</accession>
<organism evidence="2 3">
    <name type="scientific">Flaviflexus salsibiostraticola</name>
    <dbReference type="NCBI Taxonomy" id="1282737"/>
    <lineage>
        <taxon>Bacteria</taxon>
        <taxon>Bacillati</taxon>
        <taxon>Actinomycetota</taxon>
        <taxon>Actinomycetes</taxon>
        <taxon>Actinomycetales</taxon>
        <taxon>Actinomycetaceae</taxon>
        <taxon>Flaviflexus</taxon>
    </lineage>
</organism>
<dbReference type="Pfam" id="PF01370">
    <property type="entry name" value="Epimerase"/>
    <property type="match status" value="1"/>
</dbReference>
<name>A0A3Q8WUJ5_9ACTO</name>
<dbReference type="SUPFAM" id="SSF51735">
    <property type="entry name" value="NAD(P)-binding Rossmann-fold domains"/>
    <property type="match status" value="1"/>
</dbReference>
<dbReference type="Proteomes" id="UP000270021">
    <property type="component" value="Chromosome"/>
</dbReference>
<sequence>MEILVLGGTGFLSGEAARAFIRHGHEVTCAARGVTGSAPEGATFITWDRAGTPPFELLEHAPDVVLDISSNPTRVGDALGLFPHARWIYISSVSIYPTMTAPMGTPADTKTAEPVSQGGPDDYPGLKAACERLIEQRAPDHAIIRPGLIVGPGDPTGRFTYWPVRLAEAAADGLPYIAPTPPEDPVQWIDVRDLAEWIVRLADSGDIGIWEAIGEPMPRERFLSEIATITDGDPTPVWLDPQVLEQEEIGFWMGERALPLWIPVPELEHMMNRDLRPARERGLTTRPLTETARDTLTTSIPVDGFLSRTDELAVLRRLGHLD</sequence>
<dbReference type="RefSeq" id="WP_126041555.1">
    <property type="nucleotide sequence ID" value="NZ_CP034438.1"/>
</dbReference>